<comment type="similarity">
    <text evidence="1">Belongs to the AB hydrolase superfamily.</text>
</comment>
<name>A0ABT8NBQ7_9BACL</name>
<keyword evidence="4" id="KW-1185">Reference proteome</keyword>
<evidence type="ECO:0000313" key="4">
    <source>
        <dbReference type="Proteomes" id="UP001172142"/>
    </source>
</evidence>
<evidence type="ECO:0000259" key="2">
    <source>
        <dbReference type="Pfam" id="PF00561"/>
    </source>
</evidence>
<proteinExistence type="inferred from homology"/>
<protein>
    <submittedName>
        <fullName evidence="3">Alpha/beta hydrolase</fullName>
    </submittedName>
</protein>
<sequence length="281" mass="31500">MDLNINKRNNVRCSGQGDKVLVFAHGFGCDQYVWDDIAPAFETKYRVVLFDYVGSGRSDKKAYSKERYSTLHGYKQDLIELCDALNLKNVVFIGHSVSSMIGALAAIDRPELIKDLIMIGPSAHYLNEPGYQGGFERADIEGMLKMMETDYKEWANYLAPVVLQNGDRPELAQEFEQILCSNDPDIMRQFAEATFLSDVRSDLQKVSVPTLILQMKNDAIAPETAGEFVHSQIPESEYVVMNATGHNPHVSHAEETIEKILAYLRKPMGNSNTSAIEKLSI</sequence>
<dbReference type="InterPro" id="IPR000073">
    <property type="entry name" value="AB_hydrolase_1"/>
</dbReference>
<dbReference type="PANTHER" id="PTHR43039">
    <property type="entry name" value="ESTERASE-RELATED"/>
    <property type="match status" value="1"/>
</dbReference>
<dbReference type="InterPro" id="IPR029058">
    <property type="entry name" value="AB_hydrolase_fold"/>
</dbReference>
<comment type="caution">
    <text evidence="3">The sequence shown here is derived from an EMBL/GenBank/DDBJ whole genome shotgun (WGS) entry which is preliminary data.</text>
</comment>
<reference evidence="3 4" key="1">
    <citation type="submission" date="2023-07" db="EMBL/GenBank/DDBJ databases">
        <title>Novel species in genus Planococcus.</title>
        <authorList>
            <person name="Ning S."/>
        </authorList>
    </citation>
    <scope>NUCLEOTIDE SEQUENCE [LARGE SCALE GENOMIC DNA]</scope>
    <source>
        <strain evidence="3 4">N017</strain>
    </source>
</reference>
<feature type="domain" description="AB hydrolase-1" evidence="2">
    <location>
        <begin position="20"/>
        <end position="252"/>
    </location>
</feature>
<dbReference type="RefSeq" id="WP_300990470.1">
    <property type="nucleotide sequence ID" value="NZ_CP129235.1"/>
</dbReference>
<dbReference type="Proteomes" id="UP001172142">
    <property type="component" value="Unassembled WGS sequence"/>
</dbReference>
<organism evidence="3 4">
    <name type="scientific">Planococcus shenhongbingii</name>
    <dbReference type="NCBI Taxonomy" id="3058398"/>
    <lineage>
        <taxon>Bacteria</taxon>
        <taxon>Bacillati</taxon>
        <taxon>Bacillota</taxon>
        <taxon>Bacilli</taxon>
        <taxon>Bacillales</taxon>
        <taxon>Caryophanaceae</taxon>
        <taxon>Planococcus</taxon>
    </lineage>
</organism>
<dbReference type="Pfam" id="PF00561">
    <property type="entry name" value="Abhydrolase_1"/>
    <property type="match status" value="1"/>
</dbReference>
<keyword evidence="3" id="KW-0378">Hydrolase</keyword>
<accession>A0ABT8NBQ7</accession>
<dbReference type="PRINTS" id="PR00111">
    <property type="entry name" value="ABHYDROLASE"/>
</dbReference>
<dbReference type="EMBL" id="JAUJWU010000001">
    <property type="protein sequence ID" value="MDN7245134.1"/>
    <property type="molecule type" value="Genomic_DNA"/>
</dbReference>
<gene>
    <name evidence="3" type="ORF">QWY13_06435</name>
</gene>
<evidence type="ECO:0000256" key="1">
    <source>
        <dbReference type="ARBA" id="ARBA00008645"/>
    </source>
</evidence>
<evidence type="ECO:0000313" key="3">
    <source>
        <dbReference type="EMBL" id="MDN7245134.1"/>
    </source>
</evidence>
<dbReference type="Gene3D" id="3.40.50.1820">
    <property type="entry name" value="alpha/beta hydrolase"/>
    <property type="match status" value="1"/>
</dbReference>
<dbReference type="GO" id="GO:0016787">
    <property type="term" value="F:hydrolase activity"/>
    <property type="evidence" value="ECO:0007669"/>
    <property type="project" value="UniProtKB-KW"/>
</dbReference>
<dbReference type="SUPFAM" id="SSF53474">
    <property type="entry name" value="alpha/beta-Hydrolases"/>
    <property type="match status" value="1"/>
</dbReference>